<evidence type="ECO:0000313" key="1">
    <source>
        <dbReference type="Proteomes" id="UP000095286"/>
    </source>
</evidence>
<reference evidence="2" key="1">
    <citation type="submission" date="2016-11" db="UniProtKB">
        <authorList>
            <consortium name="WormBaseParasite"/>
        </authorList>
    </citation>
    <scope>IDENTIFICATION</scope>
    <source>
        <strain evidence="2">KR3021</strain>
    </source>
</reference>
<dbReference type="Proteomes" id="UP000095286">
    <property type="component" value="Unplaced"/>
</dbReference>
<proteinExistence type="predicted"/>
<protein>
    <submittedName>
        <fullName evidence="2">DUF3444 domain-containing protein</fullName>
    </submittedName>
</protein>
<sequence length="189" mass="21549">MEAVQAKHIAELSKRFAKIVEQCLNGNSIGTELIYLQTNQAIGAYFENNEESSEIEETTESRPKFGKKSNLSSDFQCIHYSIKSKDEKGCYVYLMTDPRVVHNNWTKSGVKEDSIKSKDEKGCYVYLMTDPRVVHNNWTKSGVKEGIRCIGRTGDFDGRMTSHKTKSNHVVDLKCSSTERKLHQISCLW</sequence>
<accession>A0AC35TFX6</accession>
<dbReference type="WBParaSite" id="RSKR_0000012750.1">
    <property type="protein sequence ID" value="RSKR_0000012750.1"/>
    <property type="gene ID" value="RSKR_0000012750"/>
</dbReference>
<name>A0AC35TFX6_9BILA</name>
<evidence type="ECO:0000313" key="2">
    <source>
        <dbReference type="WBParaSite" id="RSKR_0000012750.1"/>
    </source>
</evidence>
<organism evidence="1 2">
    <name type="scientific">Rhabditophanes sp. KR3021</name>
    <dbReference type="NCBI Taxonomy" id="114890"/>
    <lineage>
        <taxon>Eukaryota</taxon>
        <taxon>Metazoa</taxon>
        <taxon>Ecdysozoa</taxon>
        <taxon>Nematoda</taxon>
        <taxon>Chromadorea</taxon>
        <taxon>Rhabditida</taxon>
        <taxon>Tylenchina</taxon>
        <taxon>Panagrolaimomorpha</taxon>
        <taxon>Strongyloidoidea</taxon>
        <taxon>Alloionematidae</taxon>
        <taxon>Rhabditophanes</taxon>
    </lineage>
</organism>